<evidence type="ECO:0000259" key="3">
    <source>
        <dbReference type="Pfam" id="PF25130"/>
    </source>
</evidence>
<dbReference type="PANTHER" id="PTHR42078:SF1">
    <property type="entry name" value="GLUCAN 1, 4-ALPHA-GLUCOSIDASE"/>
    <property type="match status" value="1"/>
</dbReference>
<feature type="compositionally biased region" description="Polar residues" evidence="1">
    <location>
        <begin position="82"/>
        <end position="98"/>
    </location>
</feature>
<evidence type="ECO:0000256" key="2">
    <source>
        <dbReference type="SAM" id="Phobius"/>
    </source>
</evidence>
<organism evidence="4 5">
    <name type="scientific">Colletotrichum costaricense</name>
    <dbReference type="NCBI Taxonomy" id="1209916"/>
    <lineage>
        <taxon>Eukaryota</taxon>
        <taxon>Fungi</taxon>
        <taxon>Dikarya</taxon>
        <taxon>Ascomycota</taxon>
        <taxon>Pezizomycotina</taxon>
        <taxon>Sordariomycetes</taxon>
        <taxon>Hypocreomycetidae</taxon>
        <taxon>Glomerellales</taxon>
        <taxon>Glomerellaceae</taxon>
        <taxon>Colletotrichum</taxon>
        <taxon>Colletotrichum acutatum species complex</taxon>
    </lineage>
</organism>
<feature type="compositionally biased region" description="Basic and acidic residues" evidence="1">
    <location>
        <begin position="377"/>
        <end position="387"/>
    </location>
</feature>
<protein>
    <recommendedName>
        <fullName evidence="3">DUF7820 domain-containing protein</fullName>
    </recommendedName>
</protein>
<feature type="compositionally biased region" description="Polar residues" evidence="1">
    <location>
        <begin position="362"/>
        <end position="374"/>
    </location>
</feature>
<evidence type="ECO:0000313" key="4">
    <source>
        <dbReference type="EMBL" id="KAK1524247.1"/>
    </source>
</evidence>
<dbReference type="EMBL" id="MOOE01000009">
    <property type="protein sequence ID" value="KAK1524247.1"/>
    <property type="molecule type" value="Genomic_DNA"/>
</dbReference>
<feature type="compositionally biased region" description="Polar residues" evidence="1">
    <location>
        <begin position="179"/>
        <end position="192"/>
    </location>
</feature>
<feature type="compositionally biased region" description="Polar residues" evidence="1">
    <location>
        <begin position="597"/>
        <end position="606"/>
    </location>
</feature>
<feature type="region of interest" description="Disordered" evidence="1">
    <location>
        <begin position="656"/>
        <end position="708"/>
    </location>
</feature>
<keyword evidence="2" id="KW-0812">Transmembrane</keyword>
<feature type="region of interest" description="Disordered" evidence="1">
    <location>
        <begin position="234"/>
        <end position="314"/>
    </location>
</feature>
<feature type="compositionally biased region" description="Low complexity" evidence="1">
    <location>
        <begin position="147"/>
        <end position="175"/>
    </location>
</feature>
<dbReference type="AlphaFoldDB" id="A0AAJ0DZ15"/>
<feature type="region of interest" description="Disordered" evidence="1">
    <location>
        <begin position="591"/>
        <end position="626"/>
    </location>
</feature>
<feature type="compositionally biased region" description="Low complexity" evidence="1">
    <location>
        <begin position="349"/>
        <end position="359"/>
    </location>
</feature>
<keyword evidence="2" id="KW-1133">Transmembrane helix</keyword>
<keyword evidence="2" id="KW-0472">Membrane</keyword>
<evidence type="ECO:0000256" key="1">
    <source>
        <dbReference type="SAM" id="MobiDB-lite"/>
    </source>
</evidence>
<feature type="region of interest" description="Disordered" evidence="1">
    <location>
        <begin position="1"/>
        <end position="30"/>
    </location>
</feature>
<feature type="compositionally biased region" description="Low complexity" evidence="1">
    <location>
        <begin position="12"/>
        <end position="24"/>
    </location>
</feature>
<feature type="transmembrane region" description="Helical" evidence="2">
    <location>
        <begin position="403"/>
        <end position="429"/>
    </location>
</feature>
<dbReference type="Proteomes" id="UP001240678">
    <property type="component" value="Unassembled WGS sequence"/>
</dbReference>
<dbReference type="InterPro" id="IPR056722">
    <property type="entry name" value="DUF7820"/>
</dbReference>
<name>A0AAJ0DZ15_9PEZI</name>
<dbReference type="PANTHER" id="PTHR42078">
    <property type="entry name" value="GLUCAN 1, 4-ALPHA-GLUCOSIDASE"/>
    <property type="match status" value="1"/>
</dbReference>
<feature type="region of interest" description="Disordered" evidence="1">
    <location>
        <begin position="82"/>
        <end position="207"/>
    </location>
</feature>
<comment type="caution">
    <text evidence="4">The sequence shown here is derived from an EMBL/GenBank/DDBJ whole genome shotgun (WGS) entry which is preliminary data.</text>
</comment>
<proteinExistence type="predicted"/>
<keyword evidence="5" id="KW-1185">Reference proteome</keyword>
<feature type="compositionally biased region" description="Basic and acidic residues" evidence="1">
    <location>
        <begin position="123"/>
        <end position="134"/>
    </location>
</feature>
<sequence length="803" mass="87637">SGGRPCCELGATTLSTGRSSSSTSKPDHRITITMDPFHDKAGNERRASLRMSVRASLTADDDDYDLAAMGISDGFRPANVSASHQPINSITNPSTGSAVVSRESPVPQRVTPPRPSSISKPPRSHDPLALRHDGSTSQSQSNGAPMSRVSSASSDSPIIRSESPYEGPSGPSFPYQMYPQRTNSVATSNTARMSERSYAGPRGPTHPYTLYTQNTVTPDTNDGDSIPVGFAGRSDGYHRRIGPDGEEAADLIGPLGHTEELPPYTRYPEQAYTRKQPGEQPQSSTPPVQSQPEQQRQPEQQQPPAQQPPAQQTAVTVMTATVPAIPAGAGGIGLATRNPEFESREDLRLSSPSRTSSRTLNDETASQHEINTAAESYAEKGENASDRKWQKRAKKRLFGVVPYWAICLLAVGLVMMGIILGAVIGTFFAKHKKPPGKHQDDEPIPVVIPTATVDVKPLATLPPDLPPMEIGTFGLPPLIASQAPSTCFNDTTQAQAWTCNIPFTSYVMGVSRIANELPISDYTLKLTTFNDSDHDDNSRINMFSWGTQPPLIMDPLKMRLVNDTSEQGRGAAWFAQMTYNKTVVVPEDRFPGVVSTPKKQQPQSKRGGSWDGPPPGMSEFSRKGVKGAQAGDRPWICTWPGTLLEVFVYPAQNNSYQRKPSTTTSRPPAAATFPPSTTTQFLVRGLQTQSPQSSPIPTDRPRRAPPPPYPQVIKFEERRVSLDQTKNAYCRQVEVCDDGQNTVPVLDDQGQPIEVMIMENRQTVAIADSSKRWIHEDSLLVSPRDRPSRTSQLSDCGCIWWFT</sequence>
<feature type="compositionally biased region" description="Low complexity" evidence="1">
    <location>
        <begin position="280"/>
        <end position="314"/>
    </location>
</feature>
<feature type="compositionally biased region" description="Polar residues" evidence="1">
    <location>
        <begin position="135"/>
        <end position="144"/>
    </location>
</feature>
<dbReference type="Pfam" id="PF25130">
    <property type="entry name" value="DUF7820"/>
    <property type="match status" value="1"/>
</dbReference>
<feature type="domain" description="DUF7820" evidence="3">
    <location>
        <begin position="449"/>
        <end position="802"/>
    </location>
</feature>
<evidence type="ECO:0000313" key="5">
    <source>
        <dbReference type="Proteomes" id="UP001240678"/>
    </source>
</evidence>
<dbReference type="RefSeq" id="XP_060312193.1">
    <property type="nucleotide sequence ID" value="XM_060457493.1"/>
</dbReference>
<feature type="non-terminal residue" evidence="4">
    <location>
        <position position="1"/>
    </location>
</feature>
<accession>A0AAJ0DZ15</accession>
<gene>
    <name evidence="4" type="ORF">CCOS01_09334</name>
</gene>
<dbReference type="GeneID" id="85341040"/>
<feature type="compositionally biased region" description="Low complexity" evidence="1">
    <location>
        <begin position="660"/>
        <end position="679"/>
    </location>
</feature>
<feature type="region of interest" description="Disordered" evidence="1">
    <location>
        <begin position="342"/>
        <end position="387"/>
    </location>
</feature>
<reference evidence="4 5" key="1">
    <citation type="submission" date="2016-10" db="EMBL/GenBank/DDBJ databases">
        <title>The genome sequence of Colletotrichum fioriniae PJ7.</title>
        <authorList>
            <person name="Baroncelli R."/>
        </authorList>
    </citation>
    <scope>NUCLEOTIDE SEQUENCE [LARGE SCALE GENOMIC DNA]</scope>
    <source>
        <strain evidence="4 5">IMI 309622</strain>
    </source>
</reference>